<evidence type="ECO:0000313" key="2">
    <source>
        <dbReference type="EMBL" id="KAG7545570.1"/>
    </source>
</evidence>
<sequence>MCDRDHPQPSNLYPLIFYKDGKTCVFWDVEDYPIPDGLDPTSIYRRIEKAVNKYGCDAELSIQAYADDNNTFSDREYSDAGFKLQVFTEGDKYARHCSMYGDIMLWSLENPKSNVIIIAKITEDDLADRIGCLTRVWSYGLLLSQAKPEWLQELFPVGSVPSFLTAIFDGRYINGS</sequence>
<dbReference type="Pfam" id="PF01936">
    <property type="entry name" value="NYN"/>
    <property type="match status" value="1"/>
</dbReference>
<evidence type="ECO:0000313" key="3">
    <source>
        <dbReference type="Proteomes" id="UP000694251"/>
    </source>
</evidence>
<name>A0A8T1YHL4_ARASU</name>
<dbReference type="InterPro" id="IPR024768">
    <property type="entry name" value="Marf1"/>
</dbReference>
<comment type="caution">
    <text evidence="2">The sequence shown here is derived from an EMBL/GenBank/DDBJ whole genome shotgun (WGS) entry which is preliminary data.</text>
</comment>
<dbReference type="GO" id="GO:0005777">
    <property type="term" value="C:peroxisome"/>
    <property type="evidence" value="ECO:0007669"/>
    <property type="project" value="InterPro"/>
</dbReference>
<dbReference type="CDD" id="cd10910">
    <property type="entry name" value="PIN_limkain_b1_N_like"/>
    <property type="match status" value="1"/>
</dbReference>
<dbReference type="OrthoDB" id="1113968at2759"/>
<proteinExistence type="predicted"/>
<dbReference type="AlphaFoldDB" id="A0A8T1YHL4"/>
<dbReference type="Proteomes" id="UP000694251">
    <property type="component" value="Chromosome 12"/>
</dbReference>
<dbReference type="GO" id="GO:0004540">
    <property type="term" value="F:RNA nuclease activity"/>
    <property type="evidence" value="ECO:0007669"/>
    <property type="project" value="InterPro"/>
</dbReference>
<accession>A0A8T1YHL4</accession>
<evidence type="ECO:0000259" key="1">
    <source>
        <dbReference type="Pfam" id="PF01936"/>
    </source>
</evidence>
<organism evidence="2 3">
    <name type="scientific">Arabidopsis suecica</name>
    <name type="common">Swedish thale-cress</name>
    <name type="synonym">Cardaminopsis suecica</name>
    <dbReference type="NCBI Taxonomy" id="45249"/>
    <lineage>
        <taxon>Eukaryota</taxon>
        <taxon>Viridiplantae</taxon>
        <taxon>Streptophyta</taxon>
        <taxon>Embryophyta</taxon>
        <taxon>Tracheophyta</taxon>
        <taxon>Spermatophyta</taxon>
        <taxon>Magnoliopsida</taxon>
        <taxon>eudicotyledons</taxon>
        <taxon>Gunneridae</taxon>
        <taxon>Pentapetalae</taxon>
        <taxon>rosids</taxon>
        <taxon>malvids</taxon>
        <taxon>Brassicales</taxon>
        <taxon>Brassicaceae</taxon>
        <taxon>Camelineae</taxon>
        <taxon>Arabidopsis</taxon>
    </lineage>
</organism>
<dbReference type="EMBL" id="JAEFBJ010000012">
    <property type="protein sequence ID" value="KAG7545570.1"/>
    <property type="molecule type" value="Genomic_DNA"/>
</dbReference>
<dbReference type="InterPro" id="IPR021139">
    <property type="entry name" value="NYN"/>
</dbReference>
<dbReference type="PANTHER" id="PTHR14379:SF7">
    <property type="entry name" value="ENDONUCLEASE OR GLYCOSYL HYDROLASE-RELATED"/>
    <property type="match status" value="1"/>
</dbReference>
<feature type="domain" description="NYN" evidence="1">
    <location>
        <begin position="22"/>
        <end position="131"/>
    </location>
</feature>
<keyword evidence="3" id="KW-1185">Reference proteome</keyword>
<reference evidence="2 3" key="1">
    <citation type="submission" date="2020-12" db="EMBL/GenBank/DDBJ databases">
        <title>Concerted genomic and epigenomic changes stabilize Arabidopsis allopolyploids.</title>
        <authorList>
            <person name="Chen Z."/>
        </authorList>
    </citation>
    <scope>NUCLEOTIDE SEQUENCE [LARGE SCALE GENOMIC DNA]</scope>
    <source>
        <strain evidence="2">As9502</strain>
        <tissue evidence="2">Leaf</tissue>
    </source>
</reference>
<dbReference type="GO" id="GO:0010468">
    <property type="term" value="P:regulation of gene expression"/>
    <property type="evidence" value="ECO:0007669"/>
    <property type="project" value="InterPro"/>
</dbReference>
<gene>
    <name evidence="2" type="ORF">ISN44_As12g010160</name>
</gene>
<protein>
    <submittedName>
        <fullName evidence="2">NYN domain limkain-b1-type</fullName>
    </submittedName>
</protein>
<dbReference type="PANTHER" id="PTHR14379">
    <property type="entry name" value="LIMKAIN B LKAP"/>
    <property type="match status" value="1"/>
</dbReference>